<proteinExistence type="predicted"/>
<dbReference type="RefSeq" id="WP_161049411.1">
    <property type="nucleotide sequence ID" value="NZ_WWCR01000004.1"/>
</dbReference>
<comment type="caution">
    <text evidence="3">The sequence shown here is derived from an EMBL/GenBank/DDBJ whole genome shotgun (WGS) entry which is preliminary data.</text>
</comment>
<organism evidence="3 4">
    <name type="scientific">Duganella margarita</name>
    <dbReference type="NCBI Taxonomy" id="2692170"/>
    <lineage>
        <taxon>Bacteria</taxon>
        <taxon>Pseudomonadati</taxon>
        <taxon>Pseudomonadota</taxon>
        <taxon>Betaproteobacteria</taxon>
        <taxon>Burkholderiales</taxon>
        <taxon>Oxalobacteraceae</taxon>
        <taxon>Telluria group</taxon>
        <taxon>Duganella</taxon>
    </lineage>
</organism>
<name>A0A7X4GY23_9BURK</name>
<feature type="region of interest" description="Disordered" evidence="1">
    <location>
        <begin position="210"/>
        <end position="246"/>
    </location>
</feature>
<dbReference type="EMBL" id="WWCR01000004">
    <property type="protein sequence ID" value="MYM71772.1"/>
    <property type="molecule type" value="Genomic_DNA"/>
</dbReference>
<evidence type="ECO:0000313" key="4">
    <source>
        <dbReference type="Proteomes" id="UP000469734"/>
    </source>
</evidence>
<sequence length="246" mass="26596">MNIPASIPYIVLVGLSAILWLDLRTARRARREQHIREFSLPPGLFDKLRQHHPHLTQKDCQLVAQGLRQFFMAHLKSGRQFVSMPSQVVDDLWHEFILYTREYNKFCRHAFGRFLHHSPAIMLLKGQRNNAGIRRTWHYACHEENINPKNPTRLPLLFALDAKFSILNGYVYVPDCSGFPRQDGSSSAAPYCGGDLGHISTGCGGGDGGSDWGDGGGHSSDGGGDSGGSSCGGGCGGGGCGGGGGD</sequence>
<reference evidence="3 4" key="1">
    <citation type="submission" date="2019-12" db="EMBL/GenBank/DDBJ databases">
        <title>Novel species isolated from a subtropical stream in China.</title>
        <authorList>
            <person name="Lu H."/>
        </authorList>
    </citation>
    <scope>NUCLEOTIDE SEQUENCE [LARGE SCALE GENOMIC DNA]</scope>
    <source>
        <strain evidence="3 4">FT134W</strain>
    </source>
</reference>
<protein>
    <submittedName>
        <fullName evidence="3">Uncharacterized protein</fullName>
    </submittedName>
</protein>
<gene>
    <name evidence="3" type="ORF">GTP56_06110</name>
</gene>
<keyword evidence="2" id="KW-1133">Transmembrane helix</keyword>
<evidence type="ECO:0000256" key="1">
    <source>
        <dbReference type="SAM" id="MobiDB-lite"/>
    </source>
</evidence>
<keyword evidence="2" id="KW-0472">Membrane</keyword>
<dbReference type="AlphaFoldDB" id="A0A7X4GY23"/>
<dbReference type="InterPro" id="IPR017008">
    <property type="entry name" value="UCP032817-like"/>
</dbReference>
<evidence type="ECO:0000256" key="2">
    <source>
        <dbReference type="SAM" id="Phobius"/>
    </source>
</evidence>
<dbReference type="PIRSF" id="PIRSF032817">
    <property type="entry name" value="UCP032817"/>
    <property type="match status" value="1"/>
</dbReference>
<dbReference type="Proteomes" id="UP000469734">
    <property type="component" value="Unassembled WGS sequence"/>
</dbReference>
<feature type="transmembrane region" description="Helical" evidence="2">
    <location>
        <begin position="6"/>
        <end position="23"/>
    </location>
</feature>
<evidence type="ECO:0000313" key="3">
    <source>
        <dbReference type="EMBL" id="MYM71772.1"/>
    </source>
</evidence>
<keyword evidence="2" id="KW-0812">Transmembrane</keyword>
<accession>A0A7X4GY23</accession>